<dbReference type="AlphaFoldDB" id="A0A133MT08"/>
<accession>A0A133MT08</accession>
<gene>
    <name evidence="1" type="ORF">M3X98_03250</name>
</gene>
<comment type="caution">
    <text evidence="1">The sequence shown here is derived from an EMBL/GenBank/DDBJ whole genome shotgun (WGS) entry which is preliminary data.</text>
</comment>
<dbReference type="InterPro" id="IPR010982">
    <property type="entry name" value="Lambda_DNA-bd_dom_sf"/>
</dbReference>
<dbReference type="Pfam" id="PF01381">
    <property type="entry name" value="HTH_3"/>
    <property type="match status" value="1"/>
</dbReference>
<reference evidence="1" key="1">
    <citation type="submission" date="2022-05" db="EMBL/GenBank/DDBJ databases">
        <title>Draft genome sequences of Clostridium perfringens strains isolated from Peru.</title>
        <authorList>
            <person name="Hurtado R."/>
            <person name="Lima L."/>
            <person name="Sousa T."/>
            <person name="Jaiswal A.K."/>
            <person name="Tiwari S."/>
            <person name="Maturrano L."/>
            <person name="Brenig B."/>
            <person name="Azevedo V."/>
        </authorList>
    </citation>
    <scope>NUCLEOTIDE SEQUENCE</scope>
    <source>
        <strain evidence="1">CP4</strain>
    </source>
</reference>
<dbReference type="Proteomes" id="UP001141166">
    <property type="component" value="Unassembled WGS sequence"/>
</dbReference>
<dbReference type="EMBL" id="JAMWMK010000003">
    <property type="protein sequence ID" value="MDC4247072.1"/>
    <property type="molecule type" value="Genomic_DNA"/>
</dbReference>
<dbReference type="PROSITE" id="PS50943">
    <property type="entry name" value="HTH_CROC1"/>
    <property type="match status" value="1"/>
</dbReference>
<evidence type="ECO:0000313" key="1">
    <source>
        <dbReference type="EMBL" id="MDC4247072.1"/>
    </source>
</evidence>
<proteinExistence type="predicted"/>
<protein>
    <submittedName>
        <fullName evidence="1">Helix-turn-helix domain-containing protein</fullName>
    </submittedName>
</protein>
<dbReference type="SUPFAM" id="SSF47413">
    <property type="entry name" value="lambda repressor-like DNA-binding domains"/>
    <property type="match status" value="1"/>
</dbReference>
<dbReference type="CDD" id="cd00093">
    <property type="entry name" value="HTH_XRE"/>
    <property type="match status" value="1"/>
</dbReference>
<dbReference type="GO" id="GO:0003677">
    <property type="term" value="F:DNA binding"/>
    <property type="evidence" value="ECO:0007669"/>
    <property type="project" value="InterPro"/>
</dbReference>
<evidence type="ECO:0000313" key="2">
    <source>
        <dbReference type="Proteomes" id="UP001141166"/>
    </source>
</evidence>
<dbReference type="SMART" id="SM00530">
    <property type="entry name" value="HTH_XRE"/>
    <property type="match status" value="1"/>
</dbReference>
<dbReference type="InterPro" id="IPR001387">
    <property type="entry name" value="Cro/C1-type_HTH"/>
</dbReference>
<dbReference type="Gene3D" id="1.10.260.40">
    <property type="entry name" value="lambda repressor-like DNA-binding domains"/>
    <property type="match status" value="1"/>
</dbReference>
<organism evidence="1 2">
    <name type="scientific">Enterococcus faecium</name>
    <name type="common">Streptococcus faecium</name>
    <dbReference type="NCBI Taxonomy" id="1352"/>
    <lineage>
        <taxon>Bacteria</taxon>
        <taxon>Bacillati</taxon>
        <taxon>Bacillota</taxon>
        <taxon>Bacilli</taxon>
        <taxon>Lactobacillales</taxon>
        <taxon>Enterococcaceae</taxon>
        <taxon>Enterococcus</taxon>
    </lineage>
</organism>
<name>A0A133MT08_ENTFC</name>
<sequence length="84" mass="9605">MKTLLKQEKLYSLMQSKGDDPYSLAKRMNVAPSTVYRILNGDRGIGGELIPKLLKAFDLSEKDFDKLFIFSEVLPKNNRQEIAK</sequence>
<dbReference type="RefSeq" id="WP_002309076.1">
    <property type="nucleotide sequence ID" value="NZ_CAACXR010000001.1"/>
</dbReference>